<evidence type="ECO:0000313" key="5">
    <source>
        <dbReference type="EMBL" id="AHG90569.1"/>
    </source>
</evidence>
<dbReference type="GO" id="GO:0006508">
    <property type="term" value="P:proteolysis"/>
    <property type="evidence" value="ECO:0007669"/>
    <property type="project" value="InterPro"/>
</dbReference>
<keyword evidence="2" id="KW-0645">Protease</keyword>
<dbReference type="eggNOG" id="COG0823">
    <property type="taxonomic scope" value="Bacteria"/>
</dbReference>
<dbReference type="InterPro" id="IPR011659">
    <property type="entry name" value="WD40"/>
</dbReference>
<dbReference type="PANTHER" id="PTHR42776">
    <property type="entry name" value="SERINE PEPTIDASE S9 FAMILY MEMBER"/>
    <property type="match status" value="1"/>
</dbReference>
<dbReference type="InParanoid" id="W0RHG5"/>
<dbReference type="HOGENOM" id="CLU_008615_2_1_0"/>
<proteinExistence type="predicted"/>
<keyword evidence="6" id="KW-1185">Reference proteome</keyword>
<evidence type="ECO:0000256" key="3">
    <source>
        <dbReference type="SAM" id="SignalP"/>
    </source>
</evidence>
<dbReference type="PANTHER" id="PTHR42776:SF27">
    <property type="entry name" value="DIPEPTIDYL PEPTIDASE FAMILY MEMBER 6"/>
    <property type="match status" value="1"/>
</dbReference>
<dbReference type="InterPro" id="IPR011042">
    <property type="entry name" value="6-blade_b-propeller_TolB-like"/>
</dbReference>
<evidence type="ECO:0000256" key="1">
    <source>
        <dbReference type="ARBA" id="ARBA00022801"/>
    </source>
</evidence>
<keyword evidence="3" id="KW-0732">Signal</keyword>
<dbReference type="InterPro" id="IPR029058">
    <property type="entry name" value="AB_hydrolase_fold"/>
</dbReference>
<dbReference type="FunCoup" id="W0RHG5">
    <property type="interactions" value="8"/>
</dbReference>
<gene>
    <name evidence="5" type="ORF">J421_3032</name>
</gene>
<keyword evidence="1" id="KW-0378">Hydrolase</keyword>
<evidence type="ECO:0000256" key="2">
    <source>
        <dbReference type="ARBA" id="ARBA00022825"/>
    </source>
</evidence>
<dbReference type="InterPro" id="IPR001375">
    <property type="entry name" value="Peptidase_S9_cat"/>
</dbReference>
<dbReference type="SUPFAM" id="SSF82171">
    <property type="entry name" value="DPP6 N-terminal domain-like"/>
    <property type="match status" value="1"/>
</dbReference>
<dbReference type="Pfam" id="PF07676">
    <property type="entry name" value="PD40"/>
    <property type="match status" value="4"/>
</dbReference>
<dbReference type="RefSeq" id="WP_025412039.1">
    <property type="nucleotide sequence ID" value="NZ_CP007128.1"/>
</dbReference>
<dbReference type="KEGG" id="gba:J421_3032"/>
<protein>
    <submittedName>
        <fullName evidence="5">WD40-like beta Propeller containing protein</fullName>
    </submittedName>
</protein>
<dbReference type="Gene3D" id="3.40.50.1820">
    <property type="entry name" value="alpha/beta hydrolase"/>
    <property type="match status" value="1"/>
</dbReference>
<dbReference type="Gene3D" id="2.120.10.30">
    <property type="entry name" value="TolB, C-terminal domain"/>
    <property type="match status" value="3"/>
</dbReference>
<dbReference type="STRING" id="861299.J421_3032"/>
<dbReference type="OrthoDB" id="9812921at2"/>
<sequence>MRITASLLGLVALPAALGAQATPARHAFRLADWYRVATVGSPAVSPDGKRVAFTVTTVRESENKRHSEVWVAPVAGGAPARYTSPSTESTSPRWSPDGRYLYFASTRPGVKATTWRLRMDAAGGEAEPVEGPIATSWSRDGRVLVFGDTSTGPARDTTARDPFGRMQAMARPPYGAITRPADPARFDGRHVVDFGYKSNDRGFVPNRREARRWNASQIWVQSGDAARKQLTSTAYSHRGVSVSPDGRWIAFLADPRLRSDSAVEAERDSLGRLPYDAARDEASRNDVDLFVIPATGGEPRRVAAYDGTESDFAWSPDSRRIAFVGRPARTKSARLYVVDAAAPTAAAPTELLGDWKYEPESITWLPNGDIGMSASLGGRSAFLLVSPATKKIREVLGGRRRIASPSTDDAGTVVAYVSTDVTHPTELYVATPDGRNERKVTSFNDALNAEVAWSDAERFTYQSVGGVEIEGWLMKPYGYEPGKKYPLALYIHGGPHSQYNEGWFDEFQNLAAEGMWVLYTNPRGSSGYGADFTYASRFDWGGKDYEDLMKAVDIAARRADVDSTRMGVTGGSYGGFMTAWITTKTNRFKAAEADRMISEWTYWYGASDAQGLTEFEFAGKPWDNFAMYDTLSPIRHVTKVRTPTLIVQSEDDFRTPMGNAELWFIALRKMGVPAELVRYPRSTHELSRSGEPWLLVDRLGRLRQWFGYWLQDKQPTTTAAAAAGTR</sequence>
<dbReference type="GO" id="GO:0004252">
    <property type="term" value="F:serine-type endopeptidase activity"/>
    <property type="evidence" value="ECO:0007669"/>
    <property type="project" value="TreeGrafter"/>
</dbReference>
<dbReference type="SUPFAM" id="SSF53474">
    <property type="entry name" value="alpha/beta-Hydrolases"/>
    <property type="match status" value="1"/>
</dbReference>
<organism evidence="5 6">
    <name type="scientific">Gemmatirosa kalamazoonensis</name>
    <dbReference type="NCBI Taxonomy" id="861299"/>
    <lineage>
        <taxon>Bacteria</taxon>
        <taxon>Pseudomonadati</taxon>
        <taxon>Gemmatimonadota</taxon>
        <taxon>Gemmatimonadia</taxon>
        <taxon>Gemmatimonadales</taxon>
        <taxon>Gemmatimonadaceae</taxon>
        <taxon>Gemmatirosa</taxon>
    </lineage>
</organism>
<reference evidence="5 6" key="1">
    <citation type="journal article" date="2014" name="Genome Announc.">
        <title>Genome Sequence and Methylome of Soil Bacterium Gemmatirosa kalamazoonensis KBS708T, a Member of the Rarely Cultivated Gemmatimonadetes Phylum.</title>
        <authorList>
            <person name="Debruyn J.M."/>
            <person name="Radosevich M."/>
            <person name="Wommack K.E."/>
            <person name="Polson S.W."/>
            <person name="Hauser L.J."/>
            <person name="Fawaz M.N."/>
            <person name="Korlach J."/>
            <person name="Tsai Y.C."/>
        </authorList>
    </citation>
    <scope>NUCLEOTIDE SEQUENCE [LARGE SCALE GENOMIC DNA]</scope>
    <source>
        <strain evidence="5 6">KBS708</strain>
    </source>
</reference>
<evidence type="ECO:0000259" key="4">
    <source>
        <dbReference type="Pfam" id="PF00326"/>
    </source>
</evidence>
<feature type="domain" description="Peptidase S9 prolyl oligopeptidase catalytic" evidence="4">
    <location>
        <begin position="506"/>
        <end position="710"/>
    </location>
</feature>
<dbReference type="AlphaFoldDB" id="W0RHG5"/>
<dbReference type="eggNOG" id="COG1506">
    <property type="taxonomic scope" value="Bacteria"/>
</dbReference>
<dbReference type="EMBL" id="CP007128">
    <property type="protein sequence ID" value="AHG90569.1"/>
    <property type="molecule type" value="Genomic_DNA"/>
</dbReference>
<evidence type="ECO:0000313" key="6">
    <source>
        <dbReference type="Proteomes" id="UP000019151"/>
    </source>
</evidence>
<accession>W0RHG5</accession>
<keyword evidence="2" id="KW-0720">Serine protease</keyword>
<name>W0RHG5_9BACT</name>
<dbReference type="Proteomes" id="UP000019151">
    <property type="component" value="Chromosome"/>
</dbReference>
<feature type="signal peptide" evidence="3">
    <location>
        <begin position="1"/>
        <end position="21"/>
    </location>
</feature>
<feature type="chain" id="PRO_5004794377" evidence="3">
    <location>
        <begin position="22"/>
        <end position="726"/>
    </location>
</feature>
<dbReference type="Pfam" id="PF00326">
    <property type="entry name" value="Peptidase_S9"/>
    <property type="match status" value="1"/>
</dbReference>